<evidence type="ECO:0000313" key="9">
    <source>
        <dbReference type="Proteomes" id="UP001529235"/>
    </source>
</evidence>
<dbReference type="HAMAP" id="MF_00801">
    <property type="entry name" value="Endonuclease_5"/>
    <property type="match status" value="1"/>
</dbReference>
<dbReference type="RefSeq" id="WP_285274075.1">
    <property type="nucleotide sequence ID" value="NZ_JASNVW010000004.1"/>
</dbReference>
<dbReference type="Proteomes" id="UP001529235">
    <property type="component" value="Unassembled WGS sequence"/>
</dbReference>
<evidence type="ECO:0000256" key="2">
    <source>
        <dbReference type="ARBA" id="ARBA00004496"/>
    </source>
</evidence>
<dbReference type="GO" id="GO:0005737">
    <property type="term" value="C:cytoplasm"/>
    <property type="evidence" value="ECO:0007669"/>
    <property type="project" value="UniProtKB-SubCell"/>
</dbReference>
<comment type="caution">
    <text evidence="8">The sequence shown here is derived from an EMBL/GenBank/DDBJ whole genome shotgun (WGS) entry which is preliminary data.</text>
</comment>
<name>A0ABD4Z942_9CREN</name>
<sequence length="216" mass="23885">MNFLIENAKRAQITLSKYVVIAPLNISNLKIVGGVDVSYKKDFGCASAVAYNIQQDNVVTYTIYCDKVSIPYIPGFLAFREAPLIIKALNKILSKTRLDVLFVNGHGLAHPRKFGIASHIGVVFNMPSIGVAKNLLYGEIIAYGDKKAIVVNGNVVGYVITNNNHKIYVTIGHKVTAEEAMELVLKTWKKAYALPEPIRLADEISRKEVRRLAAKL</sequence>
<dbReference type="InterPro" id="IPR007581">
    <property type="entry name" value="Endonuclease-V"/>
</dbReference>
<keyword evidence="4 7" id="KW-0540">Nuclease</keyword>
<dbReference type="GO" id="GO:0006281">
    <property type="term" value="P:DNA repair"/>
    <property type="evidence" value="ECO:0007669"/>
    <property type="project" value="UniProtKB-UniRule"/>
</dbReference>
<comment type="catalytic activity">
    <reaction evidence="1 7">
        <text>Endonucleolytic cleavage at apurinic or apyrimidinic sites to products with a 5'-phosphate.</text>
        <dbReference type="EC" id="3.1.21.7"/>
    </reaction>
</comment>
<evidence type="ECO:0000256" key="7">
    <source>
        <dbReference type="HAMAP-Rule" id="MF_00801"/>
    </source>
</evidence>
<keyword evidence="9" id="KW-1185">Reference proteome</keyword>
<organism evidence="8 9">
    <name type="scientific">Ignisphaera cupida</name>
    <dbReference type="NCBI Taxonomy" id="3050454"/>
    <lineage>
        <taxon>Archaea</taxon>
        <taxon>Thermoproteota</taxon>
        <taxon>Thermoprotei</taxon>
        <taxon>Desulfurococcales</taxon>
        <taxon>Desulfurococcaceae</taxon>
        <taxon>Ignisphaera</taxon>
    </lineage>
</organism>
<protein>
    <recommendedName>
        <fullName evidence="7">Endonuclease V</fullName>
        <ecNumber evidence="7">3.1.21.7</ecNumber>
    </recommendedName>
    <alternativeName>
        <fullName evidence="7">Deoxyinosine 3'endonuclease</fullName>
    </alternativeName>
    <alternativeName>
        <fullName evidence="7">Deoxyribonuclease V</fullName>
        <shortName evidence="7">DNase V</shortName>
    </alternativeName>
</protein>
<proteinExistence type="inferred from homology"/>
<keyword evidence="7" id="KW-0479">Metal-binding</keyword>
<dbReference type="EMBL" id="JASNVW010000004">
    <property type="protein sequence ID" value="MDK6029088.1"/>
    <property type="molecule type" value="Genomic_DNA"/>
</dbReference>
<keyword evidence="7" id="KW-0227">DNA damage</keyword>
<dbReference type="Gene3D" id="3.30.2170.10">
    <property type="entry name" value="archaeoglobus fulgidus dsm 4304 superfamily"/>
    <property type="match status" value="1"/>
</dbReference>
<evidence type="ECO:0000313" key="8">
    <source>
        <dbReference type="EMBL" id="MDK6029088.1"/>
    </source>
</evidence>
<feature type="site" description="Interaction with target DNA" evidence="7">
    <location>
        <position position="72"/>
    </location>
</feature>
<gene>
    <name evidence="7" type="primary">nfi</name>
    <name evidence="8" type="ORF">QPL79_06900</name>
</gene>
<comment type="subcellular location">
    <subcellularLocation>
        <location evidence="2 7">Cytoplasm</location>
    </subcellularLocation>
</comment>
<keyword evidence="7" id="KW-0234">DNA repair</keyword>
<evidence type="ECO:0000256" key="6">
    <source>
        <dbReference type="ARBA" id="ARBA00022801"/>
    </source>
</evidence>
<evidence type="ECO:0000256" key="5">
    <source>
        <dbReference type="ARBA" id="ARBA00022759"/>
    </source>
</evidence>
<dbReference type="PANTHER" id="PTHR28511">
    <property type="entry name" value="ENDONUCLEASE V"/>
    <property type="match status" value="1"/>
</dbReference>
<keyword evidence="5 7" id="KW-0255">Endonuclease</keyword>
<keyword evidence="7" id="KW-0460">Magnesium</keyword>
<feature type="binding site" evidence="7">
    <location>
        <position position="104"/>
    </location>
    <ligand>
        <name>Mg(2+)</name>
        <dbReference type="ChEBI" id="CHEBI:18420"/>
    </ligand>
</feature>
<evidence type="ECO:0000256" key="3">
    <source>
        <dbReference type="ARBA" id="ARBA00022490"/>
    </source>
</evidence>
<accession>A0ABD4Z942</accession>
<feature type="binding site" evidence="7">
    <location>
        <position position="36"/>
    </location>
    <ligand>
        <name>Mg(2+)</name>
        <dbReference type="ChEBI" id="CHEBI:18420"/>
    </ligand>
</feature>
<dbReference type="PANTHER" id="PTHR28511:SF1">
    <property type="entry name" value="ENDONUCLEASE V"/>
    <property type="match status" value="1"/>
</dbReference>
<evidence type="ECO:0000256" key="4">
    <source>
        <dbReference type="ARBA" id="ARBA00022722"/>
    </source>
</evidence>
<reference evidence="8 9" key="1">
    <citation type="submission" date="2023-05" db="EMBL/GenBank/DDBJ databases">
        <title>A new hyperthermophilic archaea 'Ignisphaera cupida' sp. nov. and description of the family 'Ignisphaeraceae' fam. nov.</title>
        <authorList>
            <person name="Podosokorskaya O.A."/>
            <person name="Elcheninov A.G."/>
            <person name="Klukina A."/>
            <person name="Merkel A.Y."/>
        </authorList>
    </citation>
    <scope>NUCLEOTIDE SEQUENCE [LARGE SCALE GENOMIC DNA]</scope>
    <source>
        <strain evidence="8 9">4213-co</strain>
    </source>
</reference>
<keyword evidence="6 7" id="KW-0378">Hydrolase</keyword>
<comment type="similarity">
    <text evidence="7">Belongs to the endonuclease V family.</text>
</comment>
<keyword evidence="3 7" id="KW-0963">Cytoplasm</keyword>
<dbReference type="EC" id="3.1.21.7" evidence="7"/>
<dbReference type="Pfam" id="PF04493">
    <property type="entry name" value="Endonuclease_5"/>
    <property type="match status" value="1"/>
</dbReference>
<evidence type="ECO:0000256" key="1">
    <source>
        <dbReference type="ARBA" id="ARBA00001835"/>
    </source>
</evidence>
<dbReference type="AlphaFoldDB" id="A0ABD4Z942"/>
<dbReference type="GO" id="GO:0043737">
    <property type="term" value="F:deoxyribonuclease V activity"/>
    <property type="evidence" value="ECO:0007669"/>
    <property type="project" value="UniProtKB-UniRule"/>
</dbReference>
<dbReference type="GO" id="GO:0000287">
    <property type="term" value="F:magnesium ion binding"/>
    <property type="evidence" value="ECO:0007669"/>
    <property type="project" value="UniProtKB-UniRule"/>
</dbReference>
<dbReference type="CDD" id="cd06559">
    <property type="entry name" value="Endonuclease_V"/>
    <property type="match status" value="1"/>
</dbReference>
<comment type="function">
    <text evidence="7">DNA repair enzyme involved in the repair of deaminated bases. Selectively cleaves double-stranded DNA at the second phosphodiester bond 3' to a deoxyinosine leaving behind the intact lesion on the nicked DNA.</text>
</comment>
<comment type="cofactor">
    <cofactor evidence="7">
        <name>Mg(2+)</name>
        <dbReference type="ChEBI" id="CHEBI:18420"/>
    </cofactor>
</comment>